<sequence length="301" mass="33860">MAMTRSTEPVPPSTEASTPGPRLVPTRRVSFEASLQAVPRHFAEDGDLISSHLVAALSSVFPEGEDYFVRCVRHFRSEITEPAFKRQVAGFIGQESVHGREHRAFNERLAQLGYPTRLYDRIAKRALATRYKVASPKSNLAVTAALEHFTATLAEHVLTSEETRDRLGHQAVRELFVWHALEESEHKAVAFDVYRAVGGSERMRIWTMKAIRTSFVVFMTLAVLGSLAGDRSSYRPGALRSSWKRLKDSPMLSRDMWDALREYDRRGFHPDDRDTTGLVDTWRATLFGEEGTLNSKLPGAA</sequence>
<proteinExistence type="predicted"/>
<evidence type="ECO:0000313" key="2">
    <source>
        <dbReference type="EMBL" id="CCM61793.1"/>
    </source>
</evidence>
<protein>
    <recommendedName>
        <fullName evidence="4">Metal-dependent hydrolase</fullName>
    </recommendedName>
</protein>
<reference evidence="2 3" key="1">
    <citation type="journal article" date="2013" name="ISME J.">
        <title>Metabolic model for the filamentous 'Candidatus Microthrix parvicella' based on genomic and metagenomic analyses.</title>
        <authorList>
            <person name="Jon McIlroy S."/>
            <person name="Kristiansen R."/>
            <person name="Albertsen M."/>
            <person name="Michael Karst S."/>
            <person name="Rossetti S."/>
            <person name="Lund Nielsen J."/>
            <person name="Tandoi V."/>
            <person name="James Seviour R."/>
            <person name="Nielsen P.H."/>
        </authorList>
    </citation>
    <scope>NUCLEOTIDE SEQUENCE [LARGE SCALE GENOMIC DNA]</scope>
    <source>
        <strain evidence="2 3">RN1</strain>
    </source>
</reference>
<comment type="caution">
    <text evidence="2">The sequence shown here is derived from an EMBL/GenBank/DDBJ whole genome shotgun (WGS) entry which is preliminary data.</text>
</comment>
<dbReference type="PANTHER" id="PTHR39456:SF1">
    <property type="entry name" value="METAL-DEPENDENT HYDROLASE"/>
    <property type="match status" value="1"/>
</dbReference>
<accession>R4YVM3</accession>
<organism evidence="2 3">
    <name type="scientific">Candidatus Neomicrothrix parvicella RN1</name>
    <dbReference type="NCBI Taxonomy" id="1229780"/>
    <lineage>
        <taxon>Bacteria</taxon>
        <taxon>Bacillati</taxon>
        <taxon>Actinomycetota</taxon>
        <taxon>Acidimicrobiia</taxon>
        <taxon>Acidimicrobiales</taxon>
        <taxon>Microthrixaceae</taxon>
        <taxon>Candidatus Neomicrothrix</taxon>
    </lineage>
</organism>
<keyword evidence="3" id="KW-1185">Reference proteome</keyword>
<feature type="region of interest" description="Disordered" evidence="1">
    <location>
        <begin position="1"/>
        <end position="24"/>
    </location>
</feature>
<dbReference type="EMBL" id="CANL01000001">
    <property type="protein sequence ID" value="CCM61793.1"/>
    <property type="molecule type" value="Genomic_DNA"/>
</dbReference>
<dbReference type="PANTHER" id="PTHR39456">
    <property type="entry name" value="METAL-DEPENDENT HYDROLASE"/>
    <property type="match status" value="1"/>
</dbReference>
<dbReference type="PIRSF" id="PIRSF007580">
    <property type="entry name" value="UCP07580"/>
    <property type="match status" value="1"/>
</dbReference>
<evidence type="ECO:0000313" key="3">
    <source>
        <dbReference type="Proteomes" id="UP000018291"/>
    </source>
</evidence>
<evidence type="ECO:0008006" key="4">
    <source>
        <dbReference type="Google" id="ProtNLM"/>
    </source>
</evidence>
<dbReference type="InterPro" id="IPR016516">
    <property type="entry name" value="UCP07580"/>
</dbReference>
<dbReference type="Pfam" id="PF10118">
    <property type="entry name" value="Metal_hydrol"/>
    <property type="match status" value="1"/>
</dbReference>
<dbReference type="HOGENOM" id="CLU_051636_0_0_11"/>
<dbReference type="STRING" id="1229780.BN381_10024"/>
<dbReference type="AlphaFoldDB" id="R4YVM3"/>
<gene>
    <name evidence="2" type="ORF">BN381_10024</name>
</gene>
<dbReference type="eggNOG" id="COG3687">
    <property type="taxonomic scope" value="Bacteria"/>
</dbReference>
<dbReference type="Proteomes" id="UP000018291">
    <property type="component" value="Unassembled WGS sequence"/>
</dbReference>
<name>R4YVM3_9ACTN</name>
<evidence type="ECO:0000256" key="1">
    <source>
        <dbReference type="SAM" id="MobiDB-lite"/>
    </source>
</evidence>